<dbReference type="PANTHER" id="PTHR23324">
    <property type="entry name" value="SEC14 RELATED PROTEIN"/>
    <property type="match status" value="1"/>
</dbReference>
<accession>A0A8J2J5W1</accession>
<dbReference type="AlphaFoldDB" id="A0A8J2J5W1"/>
<dbReference type="GO" id="GO:0005737">
    <property type="term" value="C:cytoplasm"/>
    <property type="evidence" value="ECO:0007669"/>
    <property type="project" value="TreeGrafter"/>
</dbReference>
<dbReference type="InterPro" id="IPR001251">
    <property type="entry name" value="CRAL-TRIO_dom"/>
</dbReference>
<dbReference type="PROSITE" id="PS50191">
    <property type="entry name" value="CRAL_TRIO"/>
    <property type="match status" value="1"/>
</dbReference>
<dbReference type="CDD" id="cd00170">
    <property type="entry name" value="SEC14"/>
    <property type="match status" value="1"/>
</dbReference>
<reference evidence="2" key="1">
    <citation type="submission" date="2021-06" db="EMBL/GenBank/DDBJ databases">
        <authorList>
            <person name="Hodson N. C."/>
            <person name="Mongue J. A."/>
            <person name="Jaron S. K."/>
        </authorList>
    </citation>
    <scope>NUCLEOTIDE SEQUENCE</scope>
</reference>
<name>A0A8J2J5W1_9HEXA</name>
<dbReference type="PANTHER" id="PTHR23324:SF83">
    <property type="entry name" value="SEC14-LIKE PROTEIN 2"/>
    <property type="match status" value="1"/>
</dbReference>
<evidence type="ECO:0000313" key="3">
    <source>
        <dbReference type="Proteomes" id="UP000708208"/>
    </source>
</evidence>
<feature type="domain" description="CRAL-TRIO" evidence="1">
    <location>
        <begin position="1"/>
        <end position="172"/>
    </location>
</feature>
<comment type="caution">
    <text evidence="2">The sequence shown here is derived from an EMBL/GenBank/DDBJ whole genome shotgun (WGS) entry which is preliminary data.</text>
</comment>
<evidence type="ECO:0000313" key="2">
    <source>
        <dbReference type="EMBL" id="CAG7692594.1"/>
    </source>
</evidence>
<proteinExistence type="predicted"/>
<gene>
    <name evidence="2" type="ORF">AFUS01_LOCUS3675</name>
</gene>
<dbReference type="EMBL" id="CAJVCH010022233">
    <property type="protein sequence ID" value="CAG7692594.1"/>
    <property type="molecule type" value="Genomic_DNA"/>
</dbReference>
<protein>
    <recommendedName>
        <fullName evidence="1">CRAL-TRIO domain-containing protein</fullName>
    </recommendedName>
</protein>
<keyword evidence="3" id="KW-1185">Reference proteome</keyword>
<evidence type="ECO:0000259" key="1">
    <source>
        <dbReference type="PROSITE" id="PS50191"/>
    </source>
</evidence>
<sequence length="208" mass="23438">MFPFKCILQSVSSVQAGKIDFVGQLKLMGRDKILRYCIQVFAQSEKLLLDFTRKNNGNKPIHENSIRGAIAIADFDQFSYKQLRSIEAIRIGIEVCKIMINYFPDLGSELYCINCTTIAGIGLKLVRPILESPNLKFHVFGTNQDEWKEAILSRIPADLIRPPFGGTRNDAQVLIKPDCLIRPTSQNKCSSDVPIHYTNNISTCDENV</sequence>
<dbReference type="Proteomes" id="UP000708208">
    <property type="component" value="Unassembled WGS sequence"/>
</dbReference>
<organism evidence="2 3">
    <name type="scientific">Allacma fusca</name>
    <dbReference type="NCBI Taxonomy" id="39272"/>
    <lineage>
        <taxon>Eukaryota</taxon>
        <taxon>Metazoa</taxon>
        <taxon>Ecdysozoa</taxon>
        <taxon>Arthropoda</taxon>
        <taxon>Hexapoda</taxon>
        <taxon>Collembola</taxon>
        <taxon>Symphypleona</taxon>
        <taxon>Sminthuridae</taxon>
        <taxon>Allacma</taxon>
    </lineage>
</organism>
<dbReference type="Pfam" id="PF00650">
    <property type="entry name" value="CRAL_TRIO"/>
    <property type="match status" value="1"/>
</dbReference>
<dbReference type="InterPro" id="IPR051064">
    <property type="entry name" value="SEC14/CRAL-TRIO_domain"/>
</dbReference>